<protein>
    <recommendedName>
        <fullName evidence="3">Myb/SANT-like DNA-binding domain-containing protein</fullName>
    </recommendedName>
</protein>
<comment type="caution">
    <text evidence="4">The sequence shown here is derived from an EMBL/GenBank/DDBJ whole genome shotgun (WGS) entry which is preliminary data.</text>
</comment>
<dbReference type="InterPro" id="IPR042383">
    <property type="entry name" value="FSBP"/>
</dbReference>
<feature type="domain" description="Myb/SANT-like DNA-binding" evidence="3">
    <location>
        <begin position="14"/>
        <end position="92"/>
    </location>
</feature>
<dbReference type="Proteomes" id="UP000288216">
    <property type="component" value="Unassembled WGS sequence"/>
</dbReference>
<organism evidence="4 5">
    <name type="scientific">Scyliorhinus torazame</name>
    <name type="common">Cloudy catshark</name>
    <name type="synonym">Catulus torazame</name>
    <dbReference type="NCBI Taxonomy" id="75743"/>
    <lineage>
        <taxon>Eukaryota</taxon>
        <taxon>Metazoa</taxon>
        <taxon>Chordata</taxon>
        <taxon>Craniata</taxon>
        <taxon>Vertebrata</taxon>
        <taxon>Chondrichthyes</taxon>
        <taxon>Elasmobranchii</taxon>
        <taxon>Galeomorphii</taxon>
        <taxon>Galeoidea</taxon>
        <taxon>Carcharhiniformes</taxon>
        <taxon>Scyliorhinidae</taxon>
        <taxon>Scyliorhinus</taxon>
    </lineage>
</organism>
<gene>
    <name evidence="4" type="ORF">scyTo_0018587</name>
</gene>
<feature type="compositionally biased region" description="Polar residues" evidence="2">
    <location>
        <begin position="152"/>
        <end position="165"/>
    </location>
</feature>
<accession>A0A401PZ23</accession>
<evidence type="ECO:0000313" key="5">
    <source>
        <dbReference type="Proteomes" id="UP000288216"/>
    </source>
</evidence>
<dbReference type="InterPro" id="IPR028002">
    <property type="entry name" value="Myb_DNA-bind_5"/>
</dbReference>
<feature type="compositionally biased region" description="Polar residues" evidence="2">
    <location>
        <begin position="205"/>
        <end position="227"/>
    </location>
</feature>
<keyword evidence="5" id="KW-1185">Reference proteome</keyword>
<name>A0A401PZ23_SCYTO</name>
<dbReference type="AlphaFoldDB" id="A0A401PZ23"/>
<sequence>MCSTQNMLGKKSNRSSNFTIYEKIDLLKLVRPHIKVLEVHKNNQAIIVEKNRCWETIAQQYNAVGVDRPPRSAQALRTLYKRIKESAKQEIARREQLHPDYKGNVSEPTRRILEMIPHIFQPLLKVLDPDNLQRPCGSSASEHDSCVEQTASLYPQPGTSGYQSHSCHDWVTPESEPEHEEKPPPILTVLSQPGENLQQEKKNETQLATNGSASPFSSSGARVSLTPSPRPARREDSLFSHRQHHRGVLQHVASHDNGEMQLMSAEEHEIIMENQRKFGHYLDEKRESLKRKQALEEDLLRAKIRVEELKAARLQQGLPAIQEA</sequence>
<evidence type="ECO:0000256" key="2">
    <source>
        <dbReference type="SAM" id="MobiDB-lite"/>
    </source>
</evidence>
<evidence type="ECO:0000313" key="4">
    <source>
        <dbReference type="EMBL" id="GCB78293.1"/>
    </source>
</evidence>
<dbReference type="PANTHER" id="PTHR15386:SF0">
    <property type="entry name" value="FIBRINOGEN SILENCER-BINDING PROTEIN"/>
    <property type="match status" value="1"/>
</dbReference>
<evidence type="ECO:0000259" key="3">
    <source>
        <dbReference type="Pfam" id="PF13873"/>
    </source>
</evidence>
<reference evidence="4 5" key="1">
    <citation type="journal article" date="2018" name="Nat. Ecol. Evol.">
        <title>Shark genomes provide insights into elasmobranch evolution and the origin of vertebrates.</title>
        <authorList>
            <person name="Hara Y"/>
            <person name="Yamaguchi K"/>
            <person name="Onimaru K"/>
            <person name="Kadota M"/>
            <person name="Koyanagi M"/>
            <person name="Keeley SD"/>
            <person name="Tatsumi K"/>
            <person name="Tanaka K"/>
            <person name="Motone F"/>
            <person name="Kageyama Y"/>
            <person name="Nozu R"/>
            <person name="Adachi N"/>
            <person name="Nishimura O"/>
            <person name="Nakagawa R"/>
            <person name="Tanegashima C"/>
            <person name="Kiyatake I"/>
            <person name="Matsumoto R"/>
            <person name="Murakumo K"/>
            <person name="Nishida K"/>
            <person name="Terakita A"/>
            <person name="Kuratani S"/>
            <person name="Sato K"/>
            <person name="Hyodo S Kuraku.S."/>
        </authorList>
    </citation>
    <scope>NUCLEOTIDE SEQUENCE [LARGE SCALE GENOMIC DNA]</scope>
</reference>
<dbReference type="Pfam" id="PF13873">
    <property type="entry name" value="Myb_DNA-bind_5"/>
    <property type="match status" value="1"/>
</dbReference>
<dbReference type="STRING" id="75743.A0A401PZ23"/>
<feature type="region of interest" description="Disordered" evidence="2">
    <location>
        <begin position="152"/>
        <end position="235"/>
    </location>
</feature>
<proteinExistence type="predicted"/>
<dbReference type="PANTHER" id="PTHR15386">
    <property type="entry name" value="FIBRINOGEN SILENCER-BINDING PROTEIN"/>
    <property type="match status" value="1"/>
</dbReference>
<dbReference type="OMA" id="ERNNLPC"/>
<dbReference type="EMBL" id="BFAA01013082">
    <property type="protein sequence ID" value="GCB78293.1"/>
    <property type="molecule type" value="Genomic_DNA"/>
</dbReference>
<evidence type="ECO:0000256" key="1">
    <source>
        <dbReference type="SAM" id="Coils"/>
    </source>
</evidence>
<keyword evidence="1" id="KW-0175">Coiled coil</keyword>
<dbReference type="OrthoDB" id="9890814at2759"/>
<feature type="coiled-coil region" evidence="1">
    <location>
        <begin position="285"/>
        <end position="312"/>
    </location>
</feature>